<evidence type="ECO:0000256" key="1">
    <source>
        <dbReference type="SAM" id="MobiDB-lite"/>
    </source>
</evidence>
<accession>A0A919ND41</accession>
<comment type="caution">
    <text evidence="2">The sequence shown here is derived from an EMBL/GenBank/DDBJ whole genome shotgun (WGS) entry which is preliminary data.</text>
</comment>
<evidence type="ECO:0000313" key="2">
    <source>
        <dbReference type="EMBL" id="GIF08671.1"/>
    </source>
</evidence>
<feature type="region of interest" description="Disordered" evidence="1">
    <location>
        <begin position="124"/>
        <end position="161"/>
    </location>
</feature>
<proteinExistence type="predicted"/>
<reference evidence="2" key="1">
    <citation type="submission" date="2021-01" db="EMBL/GenBank/DDBJ databases">
        <title>Whole genome shotgun sequence of Actinoplanes siamensis NBRC 109076.</title>
        <authorList>
            <person name="Komaki H."/>
            <person name="Tamura T."/>
        </authorList>
    </citation>
    <scope>NUCLEOTIDE SEQUENCE</scope>
    <source>
        <strain evidence="2">NBRC 109076</strain>
    </source>
</reference>
<evidence type="ECO:0000313" key="3">
    <source>
        <dbReference type="Proteomes" id="UP000629619"/>
    </source>
</evidence>
<dbReference type="Proteomes" id="UP000629619">
    <property type="component" value="Unassembled WGS sequence"/>
</dbReference>
<keyword evidence="3" id="KW-1185">Reference proteome</keyword>
<dbReference type="EMBL" id="BOMW01000066">
    <property type="protein sequence ID" value="GIF08671.1"/>
    <property type="molecule type" value="Genomic_DNA"/>
</dbReference>
<feature type="region of interest" description="Disordered" evidence="1">
    <location>
        <begin position="1"/>
        <end position="49"/>
    </location>
</feature>
<name>A0A919ND41_9ACTN</name>
<dbReference type="AlphaFoldDB" id="A0A919ND41"/>
<dbReference type="RefSeq" id="WP_203684021.1">
    <property type="nucleotide sequence ID" value="NZ_BOMW01000066.1"/>
</dbReference>
<gene>
    <name evidence="2" type="ORF">Asi03nite_62090</name>
</gene>
<feature type="compositionally biased region" description="Low complexity" evidence="1">
    <location>
        <begin position="124"/>
        <end position="155"/>
    </location>
</feature>
<sequence>MGRGGHAHSGPPPDPNALRNERNDVAGWKVLPATGRPGPAPDWPLTPAGNRESWHWTRLWKTPQATQWEVLGQQVEVAIYVRRLVEVEQPGATASLGNHVLRLAEGLGLTIPGLLRNRWQIGSQQAAPVKQPQVPTGTDGSAPAASSARGRLLRAVPSDGS</sequence>
<protein>
    <submittedName>
        <fullName evidence="2">Uncharacterized protein</fullName>
    </submittedName>
</protein>
<organism evidence="2 3">
    <name type="scientific">Actinoplanes siamensis</name>
    <dbReference type="NCBI Taxonomy" id="1223317"/>
    <lineage>
        <taxon>Bacteria</taxon>
        <taxon>Bacillati</taxon>
        <taxon>Actinomycetota</taxon>
        <taxon>Actinomycetes</taxon>
        <taxon>Micromonosporales</taxon>
        <taxon>Micromonosporaceae</taxon>
        <taxon>Actinoplanes</taxon>
    </lineage>
</organism>